<evidence type="ECO:0000256" key="6">
    <source>
        <dbReference type="ARBA" id="ARBA00022826"/>
    </source>
</evidence>
<keyword evidence="6" id="KW-0631">Potassium channel</keyword>
<evidence type="ECO:0000256" key="5">
    <source>
        <dbReference type="ARBA" id="ARBA00022692"/>
    </source>
</evidence>
<dbReference type="GO" id="GO:0005267">
    <property type="term" value="F:potassium channel activity"/>
    <property type="evidence" value="ECO:0007669"/>
    <property type="project" value="UniProtKB-KW"/>
</dbReference>
<comment type="caution">
    <text evidence="14">The sequence shown here is derived from an EMBL/GenBank/DDBJ whole genome shotgun (WGS) entry which is preliminary data.</text>
</comment>
<comment type="similarity">
    <text evidence="2">Belongs to the TMEM175 family.</text>
</comment>
<keyword evidence="11" id="KW-0407">Ion channel</keyword>
<keyword evidence="9" id="KW-0406">Ion transport</keyword>
<evidence type="ECO:0000313" key="14">
    <source>
        <dbReference type="EMBL" id="NIY65874.1"/>
    </source>
</evidence>
<evidence type="ECO:0000256" key="3">
    <source>
        <dbReference type="ARBA" id="ARBA00022448"/>
    </source>
</evidence>
<dbReference type="GO" id="GO:0015252">
    <property type="term" value="F:proton channel activity"/>
    <property type="evidence" value="ECO:0007669"/>
    <property type="project" value="InterPro"/>
</dbReference>
<name>A0A7X6AWX7_STRMQ</name>
<dbReference type="AlphaFoldDB" id="A0A7X6AWX7"/>
<evidence type="ECO:0000256" key="4">
    <source>
        <dbReference type="ARBA" id="ARBA00022538"/>
    </source>
</evidence>
<sequence length="67" mass="7344">MVGALWISHHRLFRMAKVMDGPLLYLDLALMALVAALPFPTKIITECHSNAIATALYAGTTATFRAR</sequence>
<evidence type="ECO:0000313" key="15">
    <source>
        <dbReference type="Proteomes" id="UP000536624"/>
    </source>
</evidence>
<dbReference type="Pfam" id="PF06736">
    <property type="entry name" value="TMEM175"/>
    <property type="match status" value="1"/>
</dbReference>
<accession>A0A7X6AWX7</accession>
<gene>
    <name evidence="14" type="ORF">SMALB_3883</name>
</gene>
<evidence type="ECO:0000256" key="12">
    <source>
        <dbReference type="ARBA" id="ARBA00034430"/>
    </source>
</evidence>
<comment type="subcellular location">
    <subcellularLocation>
        <location evidence="1">Membrane</location>
        <topology evidence="1">Multi-pass membrane protein</topology>
    </subcellularLocation>
</comment>
<evidence type="ECO:0000256" key="8">
    <source>
        <dbReference type="ARBA" id="ARBA00022989"/>
    </source>
</evidence>
<keyword evidence="7" id="KW-0630">Potassium</keyword>
<keyword evidence="3" id="KW-0813">Transport</keyword>
<proteinExistence type="inferred from homology"/>
<evidence type="ECO:0000256" key="13">
    <source>
        <dbReference type="SAM" id="Phobius"/>
    </source>
</evidence>
<keyword evidence="4" id="KW-0633">Potassium transport</keyword>
<keyword evidence="10 13" id="KW-0472">Membrane</keyword>
<keyword evidence="8 13" id="KW-1133">Transmembrane helix</keyword>
<dbReference type="EMBL" id="JAALLH010000001">
    <property type="protein sequence ID" value="NIY65874.1"/>
    <property type="molecule type" value="Genomic_DNA"/>
</dbReference>
<evidence type="ECO:0008006" key="16">
    <source>
        <dbReference type="Google" id="ProtNLM"/>
    </source>
</evidence>
<evidence type="ECO:0000256" key="11">
    <source>
        <dbReference type="ARBA" id="ARBA00023303"/>
    </source>
</evidence>
<evidence type="ECO:0000256" key="2">
    <source>
        <dbReference type="ARBA" id="ARBA00006920"/>
    </source>
</evidence>
<keyword evidence="5 13" id="KW-0812">Transmembrane</keyword>
<organism evidence="14 15">
    <name type="scientific">Streptomyces malaysiensis</name>
    <dbReference type="NCBI Taxonomy" id="92644"/>
    <lineage>
        <taxon>Bacteria</taxon>
        <taxon>Bacillati</taxon>
        <taxon>Actinomycetota</taxon>
        <taxon>Actinomycetes</taxon>
        <taxon>Kitasatosporales</taxon>
        <taxon>Streptomycetaceae</taxon>
        <taxon>Streptomyces</taxon>
        <taxon>Streptomyces violaceusniger group</taxon>
    </lineage>
</organism>
<evidence type="ECO:0000256" key="7">
    <source>
        <dbReference type="ARBA" id="ARBA00022958"/>
    </source>
</evidence>
<feature type="transmembrane region" description="Helical" evidence="13">
    <location>
        <begin position="21"/>
        <end position="39"/>
    </location>
</feature>
<evidence type="ECO:0000256" key="10">
    <source>
        <dbReference type="ARBA" id="ARBA00023136"/>
    </source>
</evidence>
<reference evidence="14 15" key="1">
    <citation type="submission" date="2020-02" db="EMBL/GenBank/DDBJ databases">
        <title>Streptomyces malaysiensis DSM14702 (JHCC583434, PFL_A843) Genome sequencing and assembly.</title>
        <authorList>
            <person name="Samborskyy M."/>
        </authorList>
    </citation>
    <scope>NUCLEOTIDE SEQUENCE [LARGE SCALE GENOMIC DNA]</scope>
    <source>
        <strain evidence="14 15">DSM 14702</strain>
    </source>
</reference>
<dbReference type="InterPro" id="IPR010617">
    <property type="entry name" value="TMEM175-like"/>
</dbReference>
<comment type="catalytic activity">
    <reaction evidence="12">
        <text>K(+)(in) = K(+)(out)</text>
        <dbReference type="Rhea" id="RHEA:29463"/>
        <dbReference type="ChEBI" id="CHEBI:29103"/>
    </reaction>
</comment>
<dbReference type="GO" id="GO:0016020">
    <property type="term" value="C:membrane"/>
    <property type="evidence" value="ECO:0007669"/>
    <property type="project" value="UniProtKB-SubCell"/>
</dbReference>
<evidence type="ECO:0000256" key="1">
    <source>
        <dbReference type="ARBA" id="ARBA00004141"/>
    </source>
</evidence>
<evidence type="ECO:0000256" key="9">
    <source>
        <dbReference type="ARBA" id="ARBA00023065"/>
    </source>
</evidence>
<protein>
    <recommendedName>
        <fullName evidence="16">DUF1211 domain-containing protein</fullName>
    </recommendedName>
</protein>
<dbReference type="Proteomes" id="UP000536624">
    <property type="component" value="Unassembled WGS sequence"/>
</dbReference>